<protein>
    <submittedName>
        <fullName evidence="2">Uncharacterized protein</fullName>
    </submittedName>
</protein>
<evidence type="ECO:0000256" key="1">
    <source>
        <dbReference type="SAM" id="MobiDB-lite"/>
    </source>
</evidence>
<dbReference type="EMBL" id="JAKJXO020000003">
    <property type="protein sequence ID" value="KAL1607938.1"/>
    <property type="molecule type" value="Genomic_DNA"/>
</dbReference>
<dbReference type="Proteomes" id="UP001521785">
    <property type="component" value="Unassembled WGS sequence"/>
</dbReference>
<evidence type="ECO:0000313" key="2">
    <source>
        <dbReference type="EMBL" id="KAL1607938.1"/>
    </source>
</evidence>
<evidence type="ECO:0000313" key="3">
    <source>
        <dbReference type="Proteomes" id="UP001521785"/>
    </source>
</evidence>
<sequence>MSVSNQPPPETVFNTGRLTTRDHTHTPHATNTSKSIHAKLVKRMRAAPRSLKIRILTSVLQKTSLEAEDLGARTVPVVLYPTDECKDLQVTSGSVRPKSCIRKGILQSLKNMTRKLLQAKPETPMQSSEEGYETVVKDNVPVDVDDATAEEYHRGAFDLDSKAEILEGFRKTIVKATAGDIPYDIWHTTQCDTPKDSHR</sequence>
<feature type="region of interest" description="Disordered" evidence="1">
    <location>
        <begin position="1"/>
        <end position="32"/>
    </location>
</feature>
<name>A0ABR3RUJ5_9PLEO</name>
<reference evidence="2 3" key="1">
    <citation type="submission" date="2024-02" db="EMBL/GenBank/DDBJ databases">
        <title>De novo assembly and annotation of 12 fungi associated with fruit tree decline syndrome in Ontario, Canada.</title>
        <authorList>
            <person name="Sulman M."/>
            <person name="Ellouze W."/>
            <person name="Ilyukhin E."/>
        </authorList>
    </citation>
    <scope>NUCLEOTIDE SEQUENCE [LARGE SCALE GENOMIC DNA]</scope>
    <source>
        <strain evidence="2 3">M42-189</strain>
    </source>
</reference>
<comment type="caution">
    <text evidence="2">The sequence shown here is derived from an EMBL/GenBank/DDBJ whole genome shotgun (WGS) entry which is preliminary data.</text>
</comment>
<keyword evidence="3" id="KW-1185">Reference proteome</keyword>
<organism evidence="2 3">
    <name type="scientific">Paraconiothyrium brasiliense</name>
    <dbReference type="NCBI Taxonomy" id="300254"/>
    <lineage>
        <taxon>Eukaryota</taxon>
        <taxon>Fungi</taxon>
        <taxon>Dikarya</taxon>
        <taxon>Ascomycota</taxon>
        <taxon>Pezizomycotina</taxon>
        <taxon>Dothideomycetes</taxon>
        <taxon>Pleosporomycetidae</taxon>
        <taxon>Pleosporales</taxon>
        <taxon>Massarineae</taxon>
        <taxon>Didymosphaeriaceae</taxon>
        <taxon>Paraconiothyrium</taxon>
    </lineage>
</organism>
<gene>
    <name evidence="2" type="ORF">SLS60_002877</name>
</gene>
<proteinExistence type="predicted"/>
<accession>A0ABR3RUJ5</accession>
<feature type="compositionally biased region" description="Pro residues" evidence="1">
    <location>
        <begin position="1"/>
        <end position="10"/>
    </location>
</feature>